<evidence type="ECO:0000256" key="1">
    <source>
        <dbReference type="SAM" id="Phobius"/>
    </source>
</evidence>
<feature type="transmembrane region" description="Helical" evidence="1">
    <location>
        <begin position="76"/>
        <end position="99"/>
    </location>
</feature>
<reference evidence="2 3" key="1">
    <citation type="journal article" date="2017" name="Syst. Appl. Microbiol.">
        <title>Soybeans inoculated with root zone soils of Canadian native legumes harbour diverse and novel Bradyrhizobium spp. that possess agricultural potential.</title>
        <authorList>
            <person name="Bromfield E.S.P."/>
            <person name="Cloutier S."/>
            <person name="Tambong J.T."/>
            <person name="Tran Thi T.V."/>
        </authorList>
    </citation>
    <scope>NUCLEOTIDE SEQUENCE [LARGE SCALE GENOMIC DNA]</scope>
    <source>
        <strain evidence="2 3">39S1MB</strain>
    </source>
</reference>
<sequence>MSVGLIGLLDDIAAIAKVAAASLDDVAGQAAKAGAKAAGVVIDDTAVTPNYVIGFASKRELPIVGKIAVGSLRNKLLILLPVALLLGYFLPTAVTPLLMLGGAFLCYEGAEKVLEAVMPHHAHHEAQRQPMAADARSVEDEKVASAIKTDFILSAEIMAITLAAIPAGNVWTQALVLALVGFGITVGVYGVVALIVKADDAGLALARYDGASIIGAAVRSLGRALVRGMPTFLAVLSTIGTAAMIWVGGGIILHGIEKYGPPVVGRTVHAATEAAAHALPSIGGVIEWSVEAAISGIVGLIVGALAIPAVQYGLSPAWKRLKGLRQA</sequence>
<dbReference type="EMBL" id="CP029426">
    <property type="protein sequence ID" value="AWM04679.1"/>
    <property type="molecule type" value="Genomic_DNA"/>
</dbReference>
<keyword evidence="3" id="KW-1185">Reference proteome</keyword>
<evidence type="ECO:0000313" key="2">
    <source>
        <dbReference type="EMBL" id="AWM04679.1"/>
    </source>
</evidence>
<proteinExistence type="predicted"/>
<dbReference type="GO" id="GO:0005886">
    <property type="term" value="C:plasma membrane"/>
    <property type="evidence" value="ECO:0007669"/>
    <property type="project" value="TreeGrafter"/>
</dbReference>
<feature type="transmembrane region" description="Helical" evidence="1">
    <location>
        <begin position="292"/>
        <end position="314"/>
    </location>
</feature>
<dbReference type="PIRSF" id="PIRSF016660">
    <property type="entry name" value="YedI"/>
    <property type="match status" value="1"/>
</dbReference>
<dbReference type="Pfam" id="PF05661">
    <property type="entry name" value="DUF808"/>
    <property type="match status" value="1"/>
</dbReference>
<accession>A0A2U8Q409</accession>
<name>A0A2U8Q409_9BRAD</name>
<dbReference type="InterPro" id="IPR008526">
    <property type="entry name" value="YedI"/>
</dbReference>
<organism evidence="2 3">
    <name type="scientific">Bradyrhizobium amphicarpaeae</name>
    <dbReference type="NCBI Taxonomy" id="1404768"/>
    <lineage>
        <taxon>Bacteria</taxon>
        <taxon>Pseudomonadati</taxon>
        <taxon>Pseudomonadota</taxon>
        <taxon>Alphaproteobacteria</taxon>
        <taxon>Hyphomicrobiales</taxon>
        <taxon>Nitrobacteraceae</taxon>
        <taxon>Bradyrhizobium</taxon>
    </lineage>
</organism>
<dbReference type="Proteomes" id="UP000215884">
    <property type="component" value="Chromosome"/>
</dbReference>
<evidence type="ECO:0000313" key="3">
    <source>
        <dbReference type="Proteomes" id="UP000215884"/>
    </source>
</evidence>
<dbReference type="PANTHER" id="PTHR30503:SF3">
    <property type="entry name" value="INNER MEMBRANE PROTEIN YEDI"/>
    <property type="match status" value="1"/>
</dbReference>
<gene>
    <name evidence="2" type="ORF">CIT40_14495</name>
</gene>
<feature type="transmembrane region" description="Helical" evidence="1">
    <location>
        <begin position="233"/>
        <end position="256"/>
    </location>
</feature>
<feature type="transmembrane region" description="Helical" evidence="1">
    <location>
        <begin position="175"/>
        <end position="196"/>
    </location>
</feature>
<dbReference type="RefSeq" id="WP_094897093.1">
    <property type="nucleotide sequence ID" value="NZ_CP029426.2"/>
</dbReference>
<protein>
    <submittedName>
        <fullName evidence="2">DUF808 domain-containing protein</fullName>
    </submittedName>
</protein>
<reference evidence="2 3" key="2">
    <citation type="journal article" date="2019" name="Int. J. Syst. Evol. Microbiol.">
        <title>Description and complete genome sequence of Bradyrhizobium amphicarpaeae sp. nov., harbouring photosystem and nitrogen-fixation genes.</title>
        <authorList>
            <person name="Bromfield E.S.P."/>
            <person name="Cloutier S."/>
            <person name="Nguyen H.D.T."/>
        </authorList>
    </citation>
    <scope>NUCLEOTIDE SEQUENCE [LARGE SCALE GENOMIC DNA]</scope>
    <source>
        <strain evidence="2 3">39S1MB</strain>
    </source>
</reference>
<keyword evidence="1" id="KW-0472">Membrane</keyword>
<keyword evidence="1" id="KW-0812">Transmembrane</keyword>
<dbReference type="OrthoDB" id="9814178at2"/>
<dbReference type="KEGG" id="brq:CIT40_14495"/>
<dbReference type="AlphaFoldDB" id="A0A2U8Q409"/>
<dbReference type="PANTHER" id="PTHR30503">
    <property type="entry name" value="INNER MEMBRANE PROTEIN YEDI"/>
    <property type="match status" value="1"/>
</dbReference>
<keyword evidence="1" id="KW-1133">Transmembrane helix</keyword>